<reference evidence="7 8" key="1">
    <citation type="submission" date="2019-08" db="EMBL/GenBank/DDBJ databases">
        <title>Genome of Luteibaculum oceani JCM 18817.</title>
        <authorList>
            <person name="Bowman J.P."/>
        </authorList>
    </citation>
    <scope>NUCLEOTIDE SEQUENCE [LARGE SCALE GENOMIC DNA]</scope>
    <source>
        <strain evidence="7 8">JCM 18817</strain>
    </source>
</reference>
<dbReference type="GO" id="GO:0005737">
    <property type="term" value="C:cytoplasm"/>
    <property type="evidence" value="ECO:0007669"/>
    <property type="project" value="TreeGrafter"/>
</dbReference>
<dbReference type="CDD" id="cd04453">
    <property type="entry name" value="S1_RNase_E"/>
    <property type="match status" value="1"/>
</dbReference>
<comment type="cofactor">
    <cofactor evidence="1">
        <name>Mg(2+)</name>
        <dbReference type="ChEBI" id="CHEBI:18420"/>
    </cofactor>
</comment>
<dbReference type="EMBL" id="VORB01000003">
    <property type="protein sequence ID" value="TXC81807.1"/>
    <property type="molecule type" value="Genomic_DNA"/>
</dbReference>
<dbReference type="Pfam" id="PF10150">
    <property type="entry name" value="RNase_E_G"/>
    <property type="match status" value="1"/>
</dbReference>
<dbReference type="Proteomes" id="UP000321168">
    <property type="component" value="Unassembled WGS sequence"/>
</dbReference>
<accession>A0A5C6V9H9</accession>
<keyword evidence="4" id="KW-0460">Magnesium</keyword>
<evidence type="ECO:0000313" key="7">
    <source>
        <dbReference type="EMBL" id="TXC81807.1"/>
    </source>
</evidence>
<dbReference type="InterPro" id="IPR004659">
    <property type="entry name" value="RNase_E/G"/>
</dbReference>
<dbReference type="NCBIfam" id="TIGR00757">
    <property type="entry name" value="RNaseEG"/>
    <property type="match status" value="1"/>
</dbReference>
<dbReference type="InterPro" id="IPR019307">
    <property type="entry name" value="RNA-bd_AU-1/RNase_E/G"/>
</dbReference>
<dbReference type="InterPro" id="IPR003029">
    <property type="entry name" value="S1_domain"/>
</dbReference>
<dbReference type="GO" id="GO:0004540">
    <property type="term" value="F:RNA nuclease activity"/>
    <property type="evidence" value="ECO:0007669"/>
    <property type="project" value="InterPro"/>
</dbReference>
<keyword evidence="8" id="KW-1185">Reference proteome</keyword>
<dbReference type="SUPFAM" id="SSF50249">
    <property type="entry name" value="Nucleic acid-binding proteins"/>
    <property type="match status" value="1"/>
</dbReference>
<proteinExistence type="predicted"/>
<keyword evidence="3" id="KW-0378">Hydrolase</keyword>
<gene>
    <name evidence="7" type="ORF">FRX97_04620</name>
</gene>
<keyword evidence="2" id="KW-0479">Metal-binding</keyword>
<dbReference type="OrthoDB" id="9804278at2"/>
<sequence length="514" mass="58831">MTYDLVIDSGHGEVEIALLKDQVLTELHSEKGSEKFSVGDLYLGRVKKVVPSLNAAFVEVGYEKDAFLHYLDLGPMYRTFNSFTQKAQKGKLNTHLLENFPEENEIEKEGKITDVISSGDNILVQVAKEPISNKGPRLSCEITLAGRYIVLVPFSNKISISQKIRDSQERDRLRRLMQSIRPDNFGVIIRTVAQKKKVAELDADLRDLVARWKKTFENLRNAKAPMRVLGEINKTSAILRDLLNADFNSIQVNDDALYDQIKSYIKKKAPEKESIVKHYKGSLPIFEQFGVHKQIKAAFGKKIMLKSGAYLIIEHTEAMHVIDVNSGNRSSSENQEQNALETNMESAEEIARVIRLRDMGGIICVDFIDMMESAHQKKLFDKLIECMKPDKAKHHILPPSKFGVVEITRQRVRPEIEINTSESCPTCNGTGEIQPSVLFAEDIETTLAYLMQEYKPSKIRLRVHPYIEAYLKRNLFKFQRKWFSMYKLWIKIIPDTTLPFLVYKFENAKGEVLD</sequence>
<evidence type="ECO:0000256" key="3">
    <source>
        <dbReference type="ARBA" id="ARBA00022801"/>
    </source>
</evidence>
<dbReference type="Gene3D" id="2.40.50.140">
    <property type="entry name" value="Nucleic acid-binding proteins"/>
    <property type="match status" value="1"/>
</dbReference>
<name>A0A5C6V9H9_9FLAO</name>
<dbReference type="SMART" id="SM00316">
    <property type="entry name" value="S1"/>
    <property type="match status" value="1"/>
</dbReference>
<dbReference type="PANTHER" id="PTHR30001:SF0">
    <property type="entry name" value="RIBONUCLEASE G"/>
    <property type="match status" value="1"/>
</dbReference>
<comment type="caution">
    <text evidence="7">The sequence shown here is derived from an EMBL/GenBank/DDBJ whole genome shotgun (WGS) entry which is preliminary data.</text>
</comment>
<dbReference type="RefSeq" id="WP_147013878.1">
    <property type="nucleotide sequence ID" value="NZ_VORB01000003.1"/>
</dbReference>
<dbReference type="AlphaFoldDB" id="A0A5C6V9H9"/>
<organism evidence="7 8">
    <name type="scientific">Luteibaculum oceani</name>
    <dbReference type="NCBI Taxonomy" id="1294296"/>
    <lineage>
        <taxon>Bacteria</taxon>
        <taxon>Pseudomonadati</taxon>
        <taxon>Bacteroidota</taxon>
        <taxon>Flavobacteriia</taxon>
        <taxon>Flavobacteriales</taxon>
        <taxon>Luteibaculaceae</taxon>
        <taxon>Luteibaculum</taxon>
    </lineage>
</organism>
<dbReference type="PANTHER" id="PTHR30001">
    <property type="entry name" value="RIBONUCLEASE"/>
    <property type="match status" value="1"/>
</dbReference>
<evidence type="ECO:0000256" key="1">
    <source>
        <dbReference type="ARBA" id="ARBA00001946"/>
    </source>
</evidence>
<dbReference type="GO" id="GO:0016787">
    <property type="term" value="F:hydrolase activity"/>
    <property type="evidence" value="ECO:0007669"/>
    <property type="project" value="UniProtKB-KW"/>
</dbReference>
<dbReference type="GO" id="GO:0003723">
    <property type="term" value="F:RNA binding"/>
    <property type="evidence" value="ECO:0007669"/>
    <property type="project" value="UniProtKB-KW"/>
</dbReference>
<evidence type="ECO:0000313" key="8">
    <source>
        <dbReference type="Proteomes" id="UP000321168"/>
    </source>
</evidence>
<protein>
    <submittedName>
        <fullName evidence="7">Rne/Rng family ribonuclease</fullName>
    </submittedName>
</protein>
<evidence type="ECO:0000256" key="5">
    <source>
        <dbReference type="ARBA" id="ARBA00022884"/>
    </source>
</evidence>
<dbReference type="InterPro" id="IPR012340">
    <property type="entry name" value="NA-bd_OB-fold"/>
</dbReference>
<keyword evidence="5" id="KW-0694">RNA-binding</keyword>
<dbReference type="GO" id="GO:0046872">
    <property type="term" value="F:metal ion binding"/>
    <property type="evidence" value="ECO:0007669"/>
    <property type="project" value="UniProtKB-KW"/>
</dbReference>
<evidence type="ECO:0000256" key="2">
    <source>
        <dbReference type="ARBA" id="ARBA00022723"/>
    </source>
</evidence>
<feature type="domain" description="S1 motif" evidence="6">
    <location>
        <begin position="37"/>
        <end position="141"/>
    </location>
</feature>
<dbReference type="GO" id="GO:0006364">
    <property type="term" value="P:rRNA processing"/>
    <property type="evidence" value="ECO:0007669"/>
    <property type="project" value="TreeGrafter"/>
</dbReference>
<evidence type="ECO:0000259" key="6">
    <source>
        <dbReference type="SMART" id="SM00316"/>
    </source>
</evidence>
<evidence type="ECO:0000256" key="4">
    <source>
        <dbReference type="ARBA" id="ARBA00022842"/>
    </source>
</evidence>